<accession>A0A829YBN7</accession>
<proteinExistence type="predicted"/>
<organism evidence="1 2">
    <name type="scientific">Steroidobacter agaridevorans</name>
    <dbReference type="NCBI Taxonomy" id="2695856"/>
    <lineage>
        <taxon>Bacteria</taxon>
        <taxon>Pseudomonadati</taxon>
        <taxon>Pseudomonadota</taxon>
        <taxon>Gammaproteobacteria</taxon>
        <taxon>Steroidobacterales</taxon>
        <taxon>Steroidobacteraceae</taxon>
        <taxon>Steroidobacter</taxon>
    </lineage>
</organism>
<dbReference type="RefSeq" id="WP_202626713.1">
    <property type="nucleotide sequence ID" value="NZ_BLJN01000002.1"/>
</dbReference>
<gene>
    <name evidence="1" type="ORF">GCM10011487_22380</name>
</gene>
<evidence type="ECO:0000313" key="2">
    <source>
        <dbReference type="Proteomes" id="UP000445000"/>
    </source>
</evidence>
<reference evidence="2" key="1">
    <citation type="submission" date="2020-01" db="EMBL/GenBank/DDBJ databases">
        <title>'Steroidobacter agaridevorans' sp. nov., agar-degrading bacteria isolated from rhizosphere soils.</title>
        <authorList>
            <person name="Ikenaga M."/>
            <person name="Kataoka M."/>
            <person name="Murouchi A."/>
            <person name="Katsuragi S."/>
            <person name="Sakai M."/>
        </authorList>
    </citation>
    <scope>NUCLEOTIDE SEQUENCE [LARGE SCALE GENOMIC DNA]</scope>
    <source>
        <strain evidence="2">YU21-B</strain>
    </source>
</reference>
<dbReference type="AlphaFoldDB" id="A0A829YBN7"/>
<keyword evidence="2" id="KW-1185">Reference proteome</keyword>
<dbReference type="Proteomes" id="UP000445000">
    <property type="component" value="Unassembled WGS sequence"/>
</dbReference>
<comment type="caution">
    <text evidence="1">The sequence shown here is derived from an EMBL/GenBank/DDBJ whole genome shotgun (WGS) entry which is preliminary data.</text>
</comment>
<dbReference type="EMBL" id="BLJN01000002">
    <property type="protein sequence ID" value="GFE80238.1"/>
    <property type="molecule type" value="Genomic_DNA"/>
</dbReference>
<evidence type="ECO:0000313" key="1">
    <source>
        <dbReference type="EMBL" id="GFE80238.1"/>
    </source>
</evidence>
<name>A0A829YBN7_9GAMM</name>
<sequence>MSIELSQTPLLSVSEIAGLASQLDVIHSKTVKAIERLNKDIETRKREIASRWKNAAISMEDQARYAQSETIAATRDIRDKAQAELNALLKSAGAPHDTLVSQRQFYDSPVKVLSRAGLGSAERTHYATQLDHAGPSELAHMAQLAVSTKNESLAAAVLGLLDRLPTKERSVSAAHLAKAMKLDAFLKVTEYIKLGDARLQGIIVAVRAFNQGRANPLSTLALTLRERAIEKSIIEERGGSDA</sequence>
<protein>
    <submittedName>
        <fullName evidence="1">Uncharacterized protein</fullName>
    </submittedName>
</protein>